<dbReference type="InterPro" id="IPR006584">
    <property type="entry name" value="Cellulose-bd_IV"/>
</dbReference>
<feature type="non-terminal residue" evidence="4">
    <location>
        <position position="1"/>
    </location>
</feature>
<dbReference type="Pfam" id="PF00652">
    <property type="entry name" value="Ricin_B_lectin"/>
    <property type="match status" value="1"/>
</dbReference>
<evidence type="ECO:0000313" key="5">
    <source>
        <dbReference type="Proteomes" id="UP000674234"/>
    </source>
</evidence>
<dbReference type="PANTHER" id="PTHR40469">
    <property type="entry name" value="SECRETED GLYCOSYL HYDROLASE"/>
    <property type="match status" value="1"/>
</dbReference>
<evidence type="ECO:0000256" key="2">
    <source>
        <dbReference type="SAM" id="MobiDB-lite"/>
    </source>
</evidence>
<feature type="region of interest" description="Disordered" evidence="2">
    <location>
        <begin position="157"/>
        <end position="186"/>
    </location>
</feature>
<evidence type="ECO:0000313" key="4">
    <source>
        <dbReference type="EMBL" id="MBP2707861.1"/>
    </source>
</evidence>
<dbReference type="InterPro" id="IPR035992">
    <property type="entry name" value="Ricin_B-like_lectins"/>
</dbReference>
<evidence type="ECO:0000259" key="3">
    <source>
        <dbReference type="PROSITE" id="PS51175"/>
    </source>
</evidence>
<dbReference type="SMART" id="SM00458">
    <property type="entry name" value="RICIN"/>
    <property type="match status" value="1"/>
</dbReference>
<dbReference type="NCBIfam" id="NF035930">
    <property type="entry name" value="lectin_2"/>
    <property type="match status" value="1"/>
</dbReference>
<reference evidence="4" key="1">
    <citation type="submission" date="2021-02" db="EMBL/GenBank/DDBJ databases">
        <title>Draft genome sequence of Microbispora sp. RL4-1S isolated from rice leaves in Thailand.</title>
        <authorList>
            <person name="Muangham S."/>
            <person name="Duangmal K."/>
        </authorList>
    </citation>
    <scope>NUCLEOTIDE SEQUENCE</scope>
    <source>
        <strain evidence="4">RL4-1S</strain>
    </source>
</reference>
<dbReference type="AlphaFoldDB" id="A0A941AL70"/>
<name>A0A941AL70_9ACTN</name>
<dbReference type="Pfam" id="PF03422">
    <property type="entry name" value="CBM_6"/>
    <property type="match status" value="1"/>
</dbReference>
<gene>
    <name evidence="4" type="ORF">JOL79_29185</name>
</gene>
<keyword evidence="1" id="KW-0732">Signal</keyword>
<protein>
    <submittedName>
        <fullName evidence="4">Lectin</fullName>
    </submittedName>
</protein>
<dbReference type="SMART" id="SM00606">
    <property type="entry name" value="CBD_IV"/>
    <property type="match status" value="1"/>
</dbReference>
<dbReference type="EMBL" id="JAFCNB010000024">
    <property type="protein sequence ID" value="MBP2707861.1"/>
    <property type="molecule type" value="Genomic_DNA"/>
</dbReference>
<dbReference type="Gene3D" id="2.60.120.260">
    <property type="entry name" value="Galactose-binding domain-like"/>
    <property type="match status" value="1"/>
</dbReference>
<dbReference type="Gene3D" id="2.80.10.50">
    <property type="match status" value="3"/>
</dbReference>
<feature type="compositionally biased region" description="Pro residues" evidence="2">
    <location>
        <begin position="163"/>
        <end position="179"/>
    </location>
</feature>
<dbReference type="PROSITE" id="PS50231">
    <property type="entry name" value="RICIN_B_LECTIN"/>
    <property type="match status" value="1"/>
</dbReference>
<dbReference type="PANTHER" id="PTHR40469:SF2">
    <property type="entry name" value="GALACTOSE-BINDING DOMAIN-LIKE SUPERFAMILY PROTEIN"/>
    <property type="match status" value="1"/>
</dbReference>
<proteinExistence type="predicted"/>
<dbReference type="SUPFAM" id="SSF50370">
    <property type="entry name" value="Ricin B-like lectins"/>
    <property type="match status" value="1"/>
</dbReference>
<dbReference type="InterPro" id="IPR005084">
    <property type="entry name" value="CBM6"/>
</dbReference>
<organism evidence="4 5">
    <name type="scientific">Microbispora oryzae</name>
    <dbReference type="NCBI Taxonomy" id="2806554"/>
    <lineage>
        <taxon>Bacteria</taxon>
        <taxon>Bacillati</taxon>
        <taxon>Actinomycetota</taxon>
        <taxon>Actinomycetes</taxon>
        <taxon>Streptosporangiales</taxon>
        <taxon>Streptosporangiaceae</taxon>
        <taxon>Microbispora</taxon>
    </lineage>
</organism>
<evidence type="ECO:0000256" key="1">
    <source>
        <dbReference type="ARBA" id="ARBA00022729"/>
    </source>
</evidence>
<accession>A0A941AL70</accession>
<dbReference type="InterPro" id="IPR000772">
    <property type="entry name" value="Ricin_B_lectin"/>
</dbReference>
<dbReference type="CDD" id="cd23418">
    <property type="entry name" value="beta-trefoil_Ricin_XLN-like"/>
    <property type="match status" value="1"/>
</dbReference>
<dbReference type="Proteomes" id="UP000674234">
    <property type="component" value="Unassembled WGS sequence"/>
</dbReference>
<dbReference type="PROSITE" id="PS51175">
    <property type="entry name" value="CBM6"/>
    <property type="match status" value="1"/>
</dbReference>
<dbReference type="CDD" id="cd04084">
    <property type="entry name" value="CBM6_xylanase-like"/>
    <property type="match status" value="1"/>
</dbReference>
<dbReference type="InterPro" id="IPR008979">
    <property type="entry name" value="Galactose-bd-like_sf"/>
</dbReference>
<feature type="domain" description="CBM6" evidence="3">
    <location>
        <begin position="28"/>
        <end position="155"/>
    </location>
</feature>
<comment type="caution">
    <text evidence="4">The sequence shown here is derived from an EMBL/GenBank/DDBJ whole genome shotgun (WGS) entry which is preliminary data.</text>
</comment>
<sequence length="309" mass="31625">ANLYGVFVASYTDSGGLTTTDIHTLQPRHRQAEHFAAMQGVQAADHATAEGGKTVGYTDDGDWISFQPYVLGNANKITVRVASAGAGGRIEVRAGSATGTLLGTVTVPVTGSWDTFVDATANLSGGPAGATTLYLVFRGATGSGYLFDLDAFTLGTGTSSSPSPSPSPSVSPSASPSPPAGGTSAIRGVGSGRCVDVTGSSQSNGAQAQIYDCNGAANQQWTLTSSSELRVYGNKCLDVNGGSTANGATVIIWDCNGQNNQKWRFNSDGSLTAVGANKCLDVPGNATANGTKLNIWDCNGQANQRWTRV</sequence>
<dbReference type="SUPFAM" id="SSF49785">
    <property type="entry name" value="Galactose-binding domain-like"/>
    <property type="match status" value="1"/>
</dbReference>
<dbReference type="GO" id="GO:0030246">
    <property type="term" value="F:carbohydrate binding"/>
    <property type="evidence" value="ECO:0007669"/>
    <property type="project" value="InterPro"/>
</dbReference>
<keyword evidence="5" id="KW-1185">Reference proteome</keyword>